<name>A0AAV6TXC3_9ARAC</name>
<dbReference type="GO" id="GO:0003677">
    <property type="term" value="F:DNA binding"/>
    <property type="evidence" value="ECO:0007669"/>
    <property type="project" value="InterPro"/>
</dbReference>
<dbReference type="Pfam" id="PF05225">
    <property type="entry name" value="HTH_psq"/>
    <property type="match status" value="1"/>
</dbReference>
<dbReference type="Proteomes" id="UP000827092">
    <property type="component" value="Unassembled WGS sequence"/>
</dbReference>
<evidence type="ECO:0000259" key="1">
    <source>
        <dbReference type="Pfam" id="PF05225"/>
    </source>
</evidence>
<organism evidence="2 3">
    <name type="scientific">Oedothorax gibbosus</name>
    <dbReference type="NCBI Taxonomy" id="931172"/>
    <lineage>
        <taxon>Eukaryota</taxon>
        <taxon>Metazoa</taxon>
        <taxon>Ecdysozoa</taxon>
        <taxon>Arthropoda</taxon>
        <taxon>Chelicerata</taxon>
        <taxon>Arachnida</taxon>
        <taxon>Araneae</taxon>
        <taxon>Araneomorphae</taxon>
        <taxon>Entelegynae</taxon>
        <taxon>Araneoidea</taxon>
        <taxon>Linyphiidae</taxon>
        <taxon>Erigoninae</taxon>
        <taxon>Oedothorax</taxon>
    </lineage>
</organism>
<evidence type="ECO:0000313" key="3">
    <source>
        <dbReference type="Proteomes" id="UP000827092"/>
    </source>
</evidence>
<keyword evidence="3" id="KW-1185">Reference proteome</keyword>
<sequence length="403" mass="46931">MARIRNKKYKKNAAVRAGNIKKAAKKISGEMSFRKADAVYTVSKSTLNRHIRTLKKSEQPNLNFKYVSKIQSRKVFTNDEEEKLVDYMVQASKYHYGLTINDARTLAYEYASANKKNFPLNWEQEQKAGKEWYIGFKRHSKVFSLRKPEATSLSRATSFTRDNVNKFYDNLESILKREKFTPSEIYNLDESGITTVHVPPKVNAGKGIKQKGVYVEGGVKFIEIESQLRTDRDLSSFSQEDHHVGKTPLYDIRSTSFGLVSKFPLDVMHLVDLGVVRKLLMYWIRKGEKTNINSTRISQKQVDAISAKLIAFAETMPSEFSRKPRSLKDIDRWKATEFRQFVLYLGPVVLQRVLPREASYAFFMPTHCHLYIIASSFLFRRGVYFIRRTHFEDFCRRHEIDIR</sequence>
<comment type="caution">
    <text evidence="2">The sequence shown here is derived from an EMBL/GenBank/DDBJ whole genome shotgun (WGS) entry which is preliminary data.</text>
</comment>
<dbReference type="InterPro" id="IPR007889">
    <property type="entry name" value="HTH_Psq"/>
</dbReference>
<gene>
    <name evidence="2" type="ORF">JTE90_000013</name>
</gene>
<accession>A0AAV6TXC3</accession>
<protein>
    <recommendedName>
        <fullName evidence="1">HTH psq-type domain-containing protein</fullName>
    </recommendedName>
</protein>
<dbReference type="EMBL" id="JAFNEN010000936">
    <property type="protein sequence ID" value="KAG8175974.1"/>
    <property type="molecule type" value="Genomic_DNA"/>
</dbReference>
<dbReference type="PANTHER" id="PTHR33053">
    <property type="entry name" value="PROTEIN, PUTATIVE-RELATED"/>
    <property type="match status" value="1"/>
</dbReference>
<dbReference type="PANTHER" id="PTHR33053:SF25">
    <property type="entry name" value="TRANSPOSASE DOMAIN-CONTAINING PROTEIN"/>
    <property type="match status" value="1"/>
</dbReference>
<evidence type="ECO:0000313" key="2">
    <source>
        <dbReference type="EMBL" id="KAG8175974.1"/>
    </source>
</evidence>
<proteinExistence type="predicted"/>
<reference evidence="2 3" key="1">
    <citation type="journal article" date="2022" name="Nat. Ecol. Evol.">
        <title>A masculinizing supergene underlies an exaggerated male reproductive morph in a spider.</title>
        <authorList>
            <person name="Hendrickx F."/>
            <person name="De Corte Z."/>
            <person name="Sonet G."/>
            <person name="Van Belleghem S.M."/>
            <person name="Kostlbacher S."/>
            <person name="Vangestel C."/>
        </authorList>
    </citation>
    <scope>NUCLEOTIDE SEQUENCE [LARGE SCALE GENOMIC DNA]</scope>
    <source>
        <strain evidence="2">W744_W776</strain>
    </source>
</reference>
<dbReference type="AlphaFoldDB" id="A0AAV6TXC3"/>
<feature type="domain" description="HTH psq-type" evidence="1">
    <location>
        <begin position="20"/>
        <end position="53"/>
    </location>
</feature>